<evidence type="ECO:0000313" key="2">
    <source>
        <dbReference type="Proteomes" id="UP000694257"/>
    </source>
</evidence>
<keyword evidence="2" id="KW-1185">Reference proteome</keyword>
<dbReference type="Proteomes" id="UP000694257">
    <property type="component" value="Chromosome"/>
</dbReference>
<protein>
    <submittedName>
        <fullName evidence="1">Uncharacterized protein</fullName>
    </submittedName>
</protein>
<dbReference type="EMBL" id="CP078145">
    <property type="protein sequence ID" value="QXN90142.1"/>
    <property type="molecule type" value="Genomic_DNA"/>
</dbReference>
<reference evidence="1 2" key="1">
    <citation type="submission" date="2021-07" db="EMBL/GenBank/DDBJ databases">
        <title>Whole Genome Sequence of Nocardia Iowensis.</title>
        <authorList>
            <person name="Lamm A."/>
            <person name="Collins-Fairclough A.M."/>
            <person name="Bunk B."/>
            <person name="Sproer C."/>
        </authorList>
    </citation>
    <scope>NUCLEOTIDE SEQUENCE [LARGE SCALE GENOMIC DNA]</scope>
    <source>
        <strain evidence="1 2">NRRL 5646</strain>
    </source>
</reference>
<dbReference type="RefSeq" id="WP_218471014.1">
    <property type="nucleotide sequence ID" value="NZ_BAABJN010000006.1"/>
</dbReference>
<proteinExistence type="predicted"/>
<evidence type="ECO:0000313" key="1">
    <source>
        <dbReference type="EMBL" id="QXN90142.1"/>
    </source>
</evidence>
<name>A0ABX8RKI4_NOCIO</name>
<organism evidence="1 2">
    <name type="scientific">Nocardia iowensis</name>
    <dbReference type="NCBI Taxonomy" id="204891"/>
    <lineage>
        <taxon>Bacteria</taxon>
        <taxon>Bacillati</taxon>
        <taxon>Actinomycetota</taxon>
        <taxon>Actinomycetes</taxon>
        <taxon>Mycobacteriales</taxon>
        <taxon>Nocardiaceae</taxon>
        <taxon>Nocardia</taxon>
    </lineage>
</organism>
<accession>A0ABX8RKI4</accession>
<sequence>MSGHVSDCSLRTDRATEILRPVWPEVVVIDVRARAGGQLSSVYEVQCAVPAESVIVKVYDDRWDWFASIGETAPLPGITADIRQLS</sequence>
<gene>
    <name evidence="1" type="ORF">KV110_32670</name>
</gene>